<evidence type="ECO:0000313" key="2">
    <source>
        <dbReference type="Proteomes" id="UP001151760"/>
    </source>
</evidence>
<comment type="caution">
    <text evidence="1">The sequence shown here is derived from an EMBL/GenBank/DDBJ whole genome shotgun (WGS) entry which is preliminary data.</text>
</comment>
<dbReference type="EMBL" id="BQNB010012119">
    <property type="protein sequence ID" value="GJS99478.1"/>
    <property type="molecule type" value="Genomic_DNA"/>
</dbReference>
<accession>A0ABQ5ABP7</accession>
<reference evidence="1" key="1">
    <citation type="journal article" date="2022" name="Int. J. Mol. Sci.">
        <title>Draft Genome of Tanacetum Coccineum: Genomic Comparison of Closely Related Tanacetum-Family Plants.</title>
        <authorList>
            <person name="Yamashiro T."/>
            <person name="Shiraishi A."/>
            <person name="Nakayama K."/>
            <person name="Satake H."/>
        </authorList>
    </citation>
    <scope>NUCLEOTIDE SEQUENCE</scope>
</reference>
<sequence length="100" mass="11814">MFVGSWIKERKTIFARLRAKEQRRKPPTKAQKRSQLSTKLFDKAMTRLNMFVEYGYRVFGKREATKKSEMVQESSSKKAGEDLSWIIRKKPKSLEENVEV</sequence>
<organism evidence="1 2">
    <name type="scientific">Tanacetum coccineum</name>
    <dbReference type="NCBI Taxonomy" id="301880"/>
    <lineage>
        <taxon>Eukaryota</taxon>
        <taxon>Viridiplantae</taxon>
        <taxon>Streptophyta</taxon>
        <taxon>Embryophyta</taxon>
        <taxon>Tracheophyta</taxon>
        <taxon>Spermatophyta</taxon>
        <taxon>Magnoliopsida</taxon>
        <taxon>eudicotyledons</taxon>
        <taxon>Gunneridae</taxon>
        <taxon>Pentapetalae</taxon>
        <taxon>asterids</taxon>
        <taxon>campanulids</taxon>
        <taxon>Asterales</taxon>
        <taxon>Asteraceae</taxon>
        <taxon>Asteroideae</taxon>
        <taxon>Anthemideae</taxon>
        <taxon>Anthemidinae</taxon>
        <taxon>Tanacetum</taxon>
    </lineage>
</organism>
<name>A0ABQ5ABP7_9ASTR</name>
<proteinExistence type="predicted"/>
<protein>
    <submittedName>
        <fullName evidence="1">Uncharacterized protein</fullName>
    </submittedName>
</protein>
<keyword evidence="2" id="KW-1185">Reference proteome</keyword>
<dbReference type="Proteomes" id="UP001151760">
    <property type="component" value="Unassembled WGS sequence"/>
</dbReference>
<gene>
    <name evidence="1" type="ORF">Tco_0820648</name>
</gene>
<reference evidence="1" key="2">
    <citation type="submission" date="2022-01" db="EMBL/GenBank/DDBJ databases">
        <authorList>
            <person name="Yamashiro T."/>
            <person name="Shiraishi A."/>
            <person name="Satake H."/>
            <person name="Nakayama K."/>
        </authorList>
    </citation>
    <scope>NUCLEOTIDE SEQUENCE</scope>
</reference>
<evidence type="ECO:0000313" key="1">
    <source>
        <dbReference type="EMBL" id="GJS99478.1"/>
    </source>
</evidence>